<dbReference type="STRING" id="1844006.PhaeoP97_02773"/>
<dbReference type="OrthoDB" id="7866534at2"/>
<accession>A0A1L3I7S0</accession>
<protein>
    <submittedName>
        <fullName evidence="2">Uncharacterized protein</fullName>
    </submittedName>
</protein>
<dbReference type="EMBL" id="CP016364">
    <property type="protein sequence ID" value="APG48150.1"/>
    <property type="molecule type" value="Genomic_DNA"/>
</dbReference>
<sequence>MGEQSNNFYARLDRLERKHGAMSRGYTAKVGPDGLIVVAPRRVQSRISGRSLILFVAAFLLFKGFLMAALGFGSYDFRVDQLRAGTGLEKAGAFVMQRDPVSQFLAEKIGPVLR</sequence>
<organism evidence="2 3">
    <name type="scientific">Phaeobacter porticola</name>
    <dbReference type="NCBI Taxonomy" id="1844006"/>
    <lineage>
        <taxon>Bacteria</taxon>
        <taxon>Pseudomonadati</taxon>
        <taxon>Pseudomonadota</taxon>
        <taxon>Alphaproteobacteria</taxon>
        <taxon>Rhodobacterales</taxon>
        <taxon>Roseobacteraceae</taxon>
        <taxon>Phaeobacter</taxon>
    </lineage>
</organism>
<keyword evidence="1" id="KW-0472">Membrane</keyword>
<name>A0A1L3I7S0_9RHOB</name>
<dbReference type="AlphaFoldDB" id="A0A1L3I7S0"/>
<evidence type="ECO:0000313" key="3">
    <source>
        <dbReference type="Proteomes" id="UP000183859"/>
    </source>
</evidence>
<keyword evidence="3" id="KW-1185">Reference proteome</keyword>
<evidence type="ECO:0000256" key="1">
    <source>
        <dbReference type="SAM" id="Phobius"/>
    </source>
</evidence>
<dbReference type="Proteomes" id="UP000183859">
    <property type="component" value="Chromosome"/>
</dbReference>
<keyword evidence="1" id="KW-0812">Transmembrane</keyword>
<keyword evidence="1" id="KW-1133">Transmembrane helix</keyword>
<reference evidence="3" key="1">
    <citation type="submission" date="2016-07" db="EMBL/GenBank/DDBJ databases">
        <title>Phaeobacter portensis sp. nov., a tropodithietic acid producing bacterium isolated from a German harbor.</title>
        <authorList>
            <person name="Freese H.M."/>
            <person name="Bunk B."/>
            <person name="Breider S."/>
            <person name="Brinkhoff T."/>
        </authorList>
    </citation>
    <scope>NUCLEOTIDE SEQUENCE [LARGE SCALE GENOMIC DNA]</scope>
    <source>
        <strain evidence="3">P97</strain>
    </source>
</reference>
<dbReference type="KEGG" id="php:PhaeoP97_02773"/>
<proteinExistence type="predicted"/>
<dbReference type="RefSeq" id="WP_072505524.1">
    <property type="nucleotide sequence ID" value="NZ_CP016364.1"/>
</dbReference>
<feature type="transmembrane region" description="Helical" evidence="1">
    <location>
        <begin position="51"/>
        <end position="72"/>
    </location>
</feature>
<gene>
    <name evidence="2" type="ORF">PhaeoP97_02773</name>
</gene>
<evidence type="ECO:0000313" key="2">
    <source>
        <dbReference type="EMBL" id="APG48150.1"/>
    </source>
</evidence>